<protein>
    <submittedName>
        <fullName evidence="1">H/ACA snoRNP pseudouridylase subunit</fullName>
    </submittedName>
</protein>
<dbReference type="EMBL" id="JAMKPW020000040">
    <property type="protein sequence ID" value="KAK8198733.1"/>
    <property type="molecule type" value="Genomic_DNA"/>
</dbReference>
<evidence type="ECO:0000313" key="2">
    <source>
        <dbReference type="Proteomes" id="UP001320706"/>
    </source>
</evidence>
<reference evidence="1" key="1">
    <citation type="submission" date="2024-02" db="EMBL/GenBank/DDBJ databases">
        <title>Metagenome Assembled Genome of Zalaria obscura JY119.</title>
        <authorList>
            <person name="Vighnesh L."/>
            <person name="Jagadeeshwari U."/>
            <person name="Venkata Ramana C."/>
            <person name="Sasikala C."/>
        </authorList>
    </citation>
    <scope>NUCLEOTIDE SEQUENCE</scope>
    <source>
        <strain evidence="1">JY119</strain>
    </source>
</reference>
<gene>
    <name evidence="1" type="primary">GAR1_2</name>
    <name evidence="1" type="ORF">M8818_006600</name>
</gene>
<comment type="caution">
    <text evidence="1">The sequence shown here is derived from an EMBL/GenBank/DDBJ whole genome shotgun (WGS) entry which is preliminary data.</text>
</comment>
<accession>A0ACC3S827</accession>
<proteinExistence type="predicted"/>
<name>A0ACC3S827_9PEZI</name>
<dbReference type="Proteomes" id="UP001320706">
    <property type="component" value="Unassembled WGS sequence"/>
</dbReference>
<sequence>MNPALANFILKKTPASIKNPLAMAETQFTLNTGAKIPAVGLGTWQSDPGQVKAAVKRALSVGYKHIDCAYVYGNENEVGEGLAEAFKSGVKREDIFITTKLWCTYHSRPEENLDESLKMLGLGYVDLYLMHWPVPMNPKGNDPKFPKLPDGSRDLDKSWSHTQTWIEMEKLLKTGKTKAIGVANYSVPFLEELLAAATVTPAANQIENHPYLPQQEIVDFCKSKGIHITAYSPLGSTGSPLFQEEGVQEVAKKHNVAPGTVLLSYHVALGHSVIPKSVTPSRIEENLRIIELDSSDVKSLQSISKTKGITRFVYPAFGVNLGFPDKQ</sequence>
<organism evidence="1 2">
    <name type="scientific">Zalaria obscura</name>
    <dbReference type="NCBI Taxonomy" id="2024903"/>
    <lineage>
        <taxon>Eukaryota</taxon>
        <taxon>Fungi</taxon>
        <taxon>Dikarya</taxon>
        <taxon>Ascomycota</taxon>
        <taxon>Pezizomycotina</taxon>
        <taxon>Dothideomycetes</taxon>
        <taxon>Dothideomycetidae</taxon>
        <taxon>Dothideales</taxon>
        <taxon>Zalariaceae</taxon>
        <taxon>Zalaria</taxon>
    </lineage>
</organism>
<evidence type="ECO:0000313" key="1">
    <source>
        <dbReference type="EMBL" id="KAK8198733.1"/>
    </source>
</evidence>
<keyword evidence="2" id="KW-1185">Reference proteome</keyword>